<dbReference type="SUPFAM" id="SSF53448">
    <property type="entry name" value="Nucleotide-diphospho-sugar transferases"/>
    <property type="match status" value="1"/>
</dbReference>
<dbReference type="EMBL" id="JAKREW010000013">
    <property type="protein sequence ID" value="MCG7506286.1"/>
    <property type="molecule type" value="Genomic_DNA"/>
</dbReference>
<dbReference type="RefSeq" id="WP_239366322.1">
    <property type="nucleotide sequence ID" value="NZ_JAKREW010000013.1"/>
</dbReference>
<evidence type="ECO:0000256" key="9">
    <source>
        <dbReference type="RuleBase" id="RU003706"/>
    </source>
</evidence>
<comment type="catalytic activity">
    <reaction evidence="8 9">
        <text>dTTP + alpha-D-glucose 1-phosphate + H(+) = dTDP-alpha-D-glucose + diphosphate</text>
        <dbReference type="Rhea" id="RHEA:15225"/>
        <dbReference type="ChEBI" id="CHEBI:15378"/>
        <dbReference type="ChEBI" id="CHEBI:33019"/>
        <dbReference type="ChEBI" id="CHEBI:37568"/>
        <dbReference type="ChEBI" id="CHEBI:57477"/>
        <dbReference type="ChEBI" id="CHEBI:58601"/>
        <dbReference type="EC" id="2.7.7.24"/>
    </reaction>
</comment>
<dbReference type="EC" id="2.7.7.24" evidence="3 9"/>
<evidence type="ECO:0000256" key="8">
    <source>
        <dbReference type="ARBA" id="ARBA00049336"/>
    </source>
</evidence>
<evidence type="ECO:0000256" key="2">
    <source>
        <dbReference type="ARBA" id="ARBA00010480"/>
    </source>
</evidence>
<evidence type="ECO:0000256" key="3">
    <source>
        <dbReference type="ARBA" id="ARBA00012461"/>
    </source>
</evidence>
<dbReference type="NCBIfam" id="TIGR01207">
    <property type="entry name" value="rmlA"/>
    <property type="match status" value="1"/>
</dbReference>
<sequence>MLNKRTDKIKITRRKGIVLAGGKGSRLLPLTLGTSKQLMPIFDKPLIYYPLSTLIMSGVQEVLFISTPHDLPSFQRLLGDGSKWGMMFNYAIQDQPRGIADAFRIGRDYLDGEPSVLILGDNIFFGHGMQAVLSHAETRSGATIFASLVRDPHRFGIVELNANYDVIGLEEKPAAPKSHWAVTGLYFVDGRAPDFADEIECSSRGELEILSLLNHYLQRQQLGVEILHRGYAWLDAGTHESLHQASDFVKTLQDRQGLLVCSPEELAYRNGLISIDRLAELADEQKQSTYGEALMTIVRQERDDLSKR</sequence>
<keyword evidence="4 9" id="KW-0808">Transferase</keyword>
<dbReference type="InterPro" id="IPR005835">
    <property type="entry name" value="NTP_transferase_dom"/>
</dbReference>
<dbReference type="InterPro" id="IPR005907">
    <property type="entry name" value="G1P_thy_trans_s"/>
</dbReference>
<dbReference type="Proteomes" id="UP001201701">
    <property type="component" value="Unassembled WGS sequence"/>
</dbReference>
<accession>A0ABS9QHP7</accession>
<keyword evidence="12" id="KW-1185">Reference proteome</keyword>
<comment type="cofactor">
    <cofactor evidence="1">
        <name>Mg(2+)</name>
        <dbReference type="ChEBI" id="CHEBI:18420"/>
    </cofactor>
</comment>
<gene>
    <name evidence="11" type="primary">rfbA</name>
    <name evidence="11" type="ORF">L4923_14770</name>
</gene>
<evidence type="ECO:0000256" key="1">
    <source>
        <dbReference type="ARBA" id="ARBA00001946"/>
    </source>
</evidence>
<evidence type="ECO:0000256" key="5">
    <source>
        <dbReference type="ARBA" id="ARBA00022695"/>
    </source>
</evidence>
<reference evidence="11 12" key="1">
    <citation type="submission" date="2022-02" db="EMBL/GenBank/DDBJ databases">
        <title>Draft genome sequence of Mezorhizobium retamae strain IRAMC:0171 isolated from Retama raetam nodules.</title>
        <authorList>
            <person name="Bengaied R."/>
            <person name="Sbissi I."/>
            <person name="Huber K."/>
            <person name="Ghodbane F."/>
            <person name="Nouioui I."/>
            <person name="Tarhouni M."/>
            <person name="Gtari M."/>
        </authorList>
    </citation>
    <scope>NUCLEOTIDE SEQUENCE [LARGE SCALE GENOMIC DNA]</scope>
    <source>
        <strain evidence="11 12">IRAMC:0171</strain>
    </source>
</reference>
<feature type="domain" description="Nucleotidyl transferase" evidence="10">
    <location>
        <begin position="15"/>
        <end position="249"/>
    </location>
</feature>
<comment type="caution">
    <text evidence="11">The sequence shown here is derived from an EMBL/GenBank/DDBJ whole genome shotgun (WGS) entry which is preliminary data.</text>
</comment>
<evidence type="ECO:0000256" key="7">
    <source>
        <dbReference type="ARBA" id="ARBA00022842"/>
    </source>
</evidence>
<evidence type="ECO:0000256" key="4">
    <source>
        <dbReference type="ARBA" id="ARBA00022679"/>
    </source>
</evidence>
<proteinExistence type="inferred from homology"/>
<evidence type="ECO:0000259" key="10">
    <source>
        <dbReference type="Pfam" id="PF00483"/>
    </source>
</evidence>
<comment type="similarity">
    <text evidence="2 9">Belongs to the glucose-1-phosphate thymidylyltransferase family.</text>
</comment>
<name>A0ABS9QHP7_9HYPH</name>
<dbReference type="PANTHER" id="PTHR43532">
    <property type="entry name" value="GLUCOSE-1-PHOSPHATE THYMIDYLYLTRANSFERASE"/>
    <property type="match status" value="1"/>
</dbReference>
<dbReference type="Pfam" id="PF00483">
    <property type="entry name" value="NTP_transferase"/>
    <property type="match status" value="1"/>
</dbReference>
<keyword evidence="7 9" id="KW-0460">Magnesium</keyword>
<evidence type="ECO:0000313" key="12">
    <source>
        <dbReference type="Proteomes" id="UP001201701"/>
    </source>
</evidence>
<keyword evidence="6 9" id="KW-0479">Metal-binding</keyword>
<dbReference type="InterPro" id="IPR029044">
    <property type="entry name" value="Nucleotide-diphossugar_trans"/>
</dbReference>
<keyword evidence="5 9" id="KW-0548">Nucleotidyltransferase</keyword>
<dbReference type="Gene3D" id="3.90.550.10">
    <property type="entry name" value="Spore Coat Polysaccharide Biosynthesis Protein SpsA, Chain A"/>
    <property type="match status" value="1"/>
</dbReference>
<organism evidence="11 12">
    <name type="scientific">Mesorhizobium retamae</name>
    <dbReference type="NCBI Taxonomy" id="2912854"/>
    <lineage>
        <taxon>Bacteria</taxon>
        <taxon>Pseudomonadati</taxon>
        <taxon>Pseudomonadota</taxon>
        <taxon>Alphaproteobacteria</taxon>
        <taxon>Hyphomicrobiales</taxon>
        <taxon>Phyllobacteriaceae</taxon>
        <taxon>Mesorhizobium</taxon>
    </lineage>
</organism>
<dbReference type="GO" id="GO:0008879">
    <property type="term" value="F:glucose-1-phosphate thymidylyltransferase activity"/>
    <property type="evidence" value="ECO:0007669"/>
    <property type="project" value="UniProtKB-EC"/>
</dbReference>
<comment type="function">
    <text evidence="9">Catalyzes the formation of dTDP-glucose, from dTTP and glucose 1-phosphate, as well as its pyrophosphorolysis.</text>
</comment>
<protein>
    <recommendedName>
        <fullName evidence="3 9">Glucose-1-phosphate thymidylyltransferase</fullName>
        <ecNumber evidence="3 9">2.7.7.24</ecNumber>
    </recommendedName>
</protein>
<dbReference type="PANTHER" id="PTHR43532:SF1">
    <property type="entry name" value="GLUCOSE-1-PHOSPHATE THYMIDYLYLTRANSFERASE 1"/>
    <property type="match status" value="1"/>
</dbReference>
<evidence type="ECO:0000313" key="11">
    <source>
        <dbReference type="EMBL" id="MCG7506286.1"/>
    </source>
</evidence>
<evidence type="ECO:0000256" key="6">
    <source>
        <dbReference type="ARBA" id="ARBA00022723"/>
    </source>
</evidence>